<evidence type="ECO:0000256" key="1">
    <source>
        <dbReference type="SAM" id="SignalP"/>
    </source>
</evidence>
<dbReference type="Proteomes" id="UP000029392">
    <property type="component" value="Unassembled WGS sequence"/>
</dbReference>
<feature type="domain" description="DUF4097" evidence="2">
    <location>
        <begin position="36"/>
        <end position="296"/>
    </location>
</feature>
<protein>
    <recommendedName>
        <fullName evidence="2">DUF4097 domain-containing protein</fullName>
    </recommendedName>
</protein>
<evidence type="ECO:0000259" key="2">
    <source>
        <dbReference type="Pfam" id="PF13349"/>
    </source>
</evidence>
<sequence>MTPRPLFLAALLASAPAFAGTPINETRPLPAGGEVSIENLKGEVIVRAWDRPEVRITGTLGEGVEKLEIDADGDELDIKVKYPSNNGGWFGGGDRSEPSTLEISLPATASVSVDTVSAGVDVSGVRGPRLGVDSVSGDVRVRAARVGEARFDNVSGSVDAEVESDDIGVDSVSGDIRVAGRLGGRVRVDTVSGDAELELGPVGSLTLNSVSGDLGVAAGLAPGGSIRADSVSGGIRVALPAAASARIEVETFSGGISSPVGEVKTEKYGPGKSLQARLGQGDGLVKLESFSGNVRISVGDK</sequence>
<accession>A0A091AZQ6</accession>
<dbReference type="STRING" id="1384054.N790_09200"/>
<reference evidence="3 4" key="1">
    <citation type="submission" date="2013-09" db="EMBL/GenBank/DDBJ databases">
        <title>Genome sequencing of Arenimonas malthae.</title>
        <authorList>
            <person name="Chen F."/>
            <person name="Wang G."/>
        </authorList>
    </citation>
    <scope>NUCLEOTIDE SEQUENCE [LARGE SCALE GENOMIC DNA]</scope>
    <source>
        <strain evidence="3 4">CC-JY-1</strain>
    </source>
</reference>
<proteinExistence type="predicted"/>
<dbReference type="EMBL" id="AVCH01000176">
    <property type="protein sequence ID" value="KFN45803.1"/>
    <property type="molecule type" value="Genomic_DNA"/>
</dbReference>
<name>A0A091AZQ6_9GAMM</name>
<dbReference type="InterPro" id="IPR025164">
    <property type="entry name" value="Toastrack_DUF4097"/>
</dbReference>
<gene>
    <name evidence="3" type="ORF">N790_09200</name>
</gene>
<comment type="caution">
    <text evidence="3">The sequence shown here is derived from an EMBL/GenBank/DDBJ whole genome shotgun (WGS) entry which is preliminary data.</text>
</comment>
<dbReference type="AlphaFoldDB" id="A0A091AZQ6"/>
<feature type="chain" id="PRO_5001869306" description="DUF4097 domain-containing protein" evidence="1">
    <location>
        <begin position="20"/>
        <end position="301"/>
    </location>
</feature>
<feature type="signal peptide" evidence="1">
    <location>
        <begin position="1"/>
        <end position="19"/>
    </location>
</feature>
<dbReference type="Pfam" id="PF13349">
    <property type="entry name" value="DUF4097"/>
    <property type="match status" value="1"/>
</dbReference>
<dbReference type="eggNOG" id="COG3595">
    <property type="taxonomic scope" value="Bacteria"/>
</dbReference>
<dbReference type="OrthoDB" id="7056452at2"/>
<organism evidence="3 4">
    <name type="scientific">Arenimonas malthae CC-JY-1</name>
    <dbReference type="NCBI Taxonomy" id="1384054"/>
    <lineage>
        <taxon>Bacteria</taxon>
        <taxon>Pseudomonadati</taxon>
        <taxon>Pseudomonadota</taxon>
        <taxon>Gammaproteobacteria</taxon>
        <taxon>Lysobacterales</taxon>
        <taxon>Lysobacteraceae</taxon>
        <taxon>Arenimonas</taxon>
    </lineage>
</organism>
<dbReference type="PATRIC" id="fig|1384054.3.peg.1954"/>
<dbReference type="RefSeq" id="WP_043804011.1">
    <property type="nucleotide sequence ID" value="NZ_AVCH01000176.1"/>
</dbReference>
<evidence type="ECO:0000313" key="4">
    <source>
        <dbReference type="Proteomes" id="UP000029392"/>
    </source>
</evidence>
<keyword evidence="4" id="KW-1185">Reference proteome</keyword>
<keyword evidence="1" id="KW-0732">Signal</keyword>
<evidence type="ECO:0000313" key="3">
    <source>
        <dbReference type="EMBL" id="KFN45803.1"/>
    </source>
</evidence>